<dbReference type="InterPro" id="IPR038725">
    <property type="entry name" value="YdaG_split_barrel_FMN-bd"/>
</dbReference>
<protein>
    <recommendedName>
        <fullName evidence="2">General stress protein FMN-binding split barrel domain-containing protein</fullName>
    </recommendedName>
</protein>
<evidence type="ECO:0000256" key="1">
    <source>
        <dbReference type="SAM" id="MobiDB-lite"/>
    </source>
</evidence>
<accession>A0A3M6W2N2</accession>
<sequence length="228" mass="25111">MAPSLSLSQNPPPPPPPKMPEPLTREEVEKGQDPSVTKQWDNDVSAEKKFEDFYAIVDKQKIGMLGTYRDGIGPVSRAMSIARRTGPDFLFLANTNSAKFSDLESHPEAQIVFHNSSNQDWVCVTGQCTTSANDDPRIQEVWSQGVKAWFGDLKDGIHDGGPEDPRMKLIEIKAKYISYWKHEAGPAGFAKEVGGAILTGGVANTGALRQMQEHEIQEARQRDSSLSS</sequence>
<feature type="compositionally biased region" description="Basic and acidic residues" evidence="1">
    <location>
        <begin position="23"/>
        <end position="32"/>
    </location>
</feature>
<dbReference type="Proteomes" id="UP000281245">
    <property type="component" value="Unassembled WGS sequence"/>
</dbReference>
<organism evidence="3 4">
    <name type="scientific">Hortaea werneckii</name>
    <name type="common">Black yeast</name>
    <name type="synonym">Cladosporium werneckii</name>
    <dbReference type="NCBI Taxonomy" id="91943"/>
    <lineage>
        <taxon>Eukaryota</taxon>
        <taxon>Fungi</taxon>
        <taxon>Dikarya</taxon>
        <taxon>Ascomycota</taxon>
        <taxon>Pezizomycotina</taxon>
        <taxon>Dothideomycetes</taxon>
        <taxon>Dothideomycetidae</taxon>
        <taxon>Mycosphaerellales</taxon>
        <taxon>Teratosphaeriaceae</taxon>
        <taxon>Hortaea</taxon>
    </lineage>
</organism>
<name>A0A3M6W2N2_HORWE</name>
<feature type="compositionally biased region" description="Pro residues" evidence="1">
    <location>
        <begin position="10"/>
        <end position="20"/>
    </location>
</feature>
<dbReference type="VEuPathDB" id="FungiDB:BTJ68_10514"/>
<gene>
    <name evidence="3" type="ORF">D0869_14231</name>
</gene>
<dbReference type="PANTHER" id="PTHR34818:SF1">
    <property type="entry name" value="PROTEIN BLI-3"/>
    <property type="match status" value="1"/>
</dbReference>
<evidence type="ECO:0000313" key="4">
    <source>
        <dbReference type="Proteomes" id="UP000281245"/>
    </source>
</evidence>
<dbReference type="InterPro" id="IPR012349">
    <property type="entry name" value="Split_barrel_FMN-bd"/>
</dbReference>
<reference evidence="3 4" key="1">
    <citation type="journal article" date="2018" name="BMC Genomics">
        <title>Genomic evidence for intraspecific hybridization in a clonal and extremely halotolerant yeast.</title>
        <authorList>
            <person name="Gostincar C."/>
            <person name="Stajich J.E."/>
            <person name="Zupancic J."/>
            <person name="Zalar P."/>
            <person name="Gunde-Cimerman N."/>
        </authorList>
    </citation>
    <scope>NUCLEOTIDE SEQUENCE [LARGE SCALE GENOMIC DNA]</scope>
    <source>
        <strain evidence="3 4">EXF-6656</strain>
    </source>
</reference>
<feature type="domain" description="General stress protein FMN-binding split barrel" evidence="2">
    <location>
        <begin position="51"/>
        <end position="200"/>
    </location>
</feature>
<proteinExistence type="predicted"/>
<evidence type="ECO:0000313" key="3">
    <source>
        <dbReference type="EMBL" id="RMX72818.1"/>
    </source>
</evidence>
<dbReference type="OrthoDB" id="434253at2759"/>
<dbReference type="InterPro" id="IPR052917">
    <property type="entry name" value="Stress-Dev_Protein"/>
</dbReference>
<evidence type="ECO:0000259" key="2">
    <source>
        <dbReference type="Pfam" id="PF16242"/>
    </source>
</evidence>
<dbReference type="SUPFAM" id="SSF50475">
    <property type="entry name" value="FMN-binding split barrel"/>
    <property type="match status" value="1"/>
</dbReference>
<dbReference type="EMBL" id="QWIJ01002039">
    <property type="protein sequence ID" value="RMX72818.1"/>
    <property type="molecule type" value="Genomic_DNA"/>
</dbReference>
<feature type="region of interest" description="Disordered" evidence="1">
    <location>
        <begin position="1"/>
        <end position="43"/>
    </location>
</feature>
<comment type="caution">
    <text evidence="3">The sequence shown here is derived from an EMBL/GenBank/DDBJ whole genome shotgun (WGS) entry which is preliminary data.</text>
</comment>
<dbReference type="PANTHER" id="PTHR34818">
    <property type="entry name" value="PROTEIN BLI-3"/>
    <property type="match status" value="1"/>
</dbReference>
<dbReference type="Pfam" id="PF16242">
    <property type="entry name" value="Pyrid_ox_like"/>
    <property type="match status" value="1"/>
</dbReference>
<dbReference type="Gene3D" id="2.30.110.10">
    <property type="entry name" value="Electron Transport, Fmn-binding Protein, Chain A"/>
    <property type="match status" value="1"/>
</dbReference>
<dbReference type="AlphaFoldDB" id="A0A3M6W2N2"/>